<evidence type="ECO:0000256" key="7">
    <source>
        <dbReference type="SAM" id="MobiDB-lite"/>
    </source>
</evidence>
<evidence type="ECO:0000313" key="10">
    <source>
        <dbReference type="EMBL" id="AKF11371.1"/>
    </source>
</evidence>
<accession>A0A0F6WAB1</accession>
<evidence type="ECO:0000256" key="2">
    <source>
        <dbReference type="ARBA" id="ARBA00004236"/>
    </source>
</evidence>
<name>A0A0F6WAB1_9BACT</name>
<dbReference type="PANTHER" id="PTHR13806:SF31">
    <property type="entry name" value="FLOTILLIN-LIKE PROTEIN 1-RELATED"/>
    <property type="match status" value="1"/>
</dbReference>
<gene>
    <name evidence="10" type="ORF">DB32_008520</name>
</gene>
<dbReference type="CDD" id="cd03399">
    <property type="entry name" value="SPFH_flotillin"/>
    <property type="match status" value="1"/>
</dbReference>
<dbReference type="InterPro" id="IPR036013">
    <property type="entry name" value="Band_7/SPFH_dom_sf"/>
</dbReference>
<feature type="compositionally biased region" description="Low complexity" evidence="7">
    <location>
        <begin position="657"/>
        <end position="670"/>
    </location>
</feature>
<evidence type="ECO:0000259" key="9">
    <source>
        <dbReference type="SMART" id="SM00244"/>
    </source>
</evidence>
<organism evidence="10 11">
    <name type="scientific">Sandaracinus amylolyticus</name>
    <dbReference type="NCBI Taxonomy" id="927083"/>
    <lineage>
        <taxon>Bacteria</taxon>
        <taxon>Pseudomonadati</taxon>
        <taxon>Myxococcota</taxon>
        <taxon>Polyangia</taxon>
        <taxon>Polyangiales</taxon>
        <taxon>Sandaracinaceae</taxon>
        <taxon>Sandaracinus</taxon>
    </lineage>
</organism>
<keyword evidence="6" id="KW-0175">Coiled coil</keyword>
<proteinExistence type="inferred from homology"/>
<evidence type="ECO:0000256" key="8">
    <source>
        <dbReference type="SAM" id="Phobius"/>
    </source>
</evidence>
<feature type="region of interest" description="Disordered" evidence="7">
    <location>
        <begin position="651"/>
        <end position="670"/>
    </location>
</feature>
<dbReference type="AlphaFoldDB" id="A0A0F6WAB1"/>
<evidence type="ECO:0000256" key="6">
    <source>
        <dbReference type="SAM" id="Coils"/>
    </source>
</evidence>
<feature type="coiled-coil region" evidence="6">
    <location>
        <begin position="232"/>
        <end position="349"/>
    </location>
</feature>
<comment type="similarity">
    <text evidence="3">Belongs to the band 7/mec-2 family. Flotillin subfamily.</text>
</comment>
<dbReference type="GO" id="GO:0005886">
    <property type="term" value="C:plasma membrane"/>
    <property type="evidence" value="ECO:0007669"/>
    <property type="project" value="UniProtKB-SubCell"/>
</dbReference>
<dbReference type="SUPFAM" id="SSF117892">
    <property type="entry name" value="Band 7/SPFH domain"/>
    <property type="match status" value="1"/>
</dbReference>
<dbReference type="Pfam" id="PF15975">
    <property type="entry name" value="Flot"/>
    <property type="match status" value="1"/>
</dbReference>
<dbReference type="Pfam" id="PF01145">
    <property type="entry name" value="Band_7"/>
    <property type="match status" value="1"/>
</dbReference>
<sequence>MGIAGLIGFVVFVATMAMVMMSRFYRRCGADEALVRTGRGGNKVVIGGGVMVYPILHQLLRVSLRSVKLSVERAGKNALVTADKIKANVTTELYIKVEPIQEDVLAAARSFGERNLDGASIADLIEGKLTDALRSVAANQTFMNLHGKRKEFAEMIQATLAEELKKNGLTLENVSITSLAMVPVSELDESDVFDAEGLRAITESVQTNREKTNQIQREKDNQIHAQNVAAKMRALELEQTQKQAEADQARRVAEYAAMQTAETAKAVLIQEQARDLASYEKQRAVEQARIAQEREVAISLAQKQRAEREAQIEAEKAQSAAEIAKQRAIEAAEIEKQKVVQAAEVERQKAIDAAMIDKEKVVGASLIDKEKAIEVARIAKQVAVIQSEEAAARAAAARATARAEEEQAKQAIVTVEATAKAEREKAIAVIEAAARAEVDRALAEGEAKKARELAEAQLARARGAAQALEAEAVAEANKRRAAAQAEADAQRIAADAAAEASFKEAEAIKQLAEAERLKGLALAEARRAMVEADNAVGDKLLLRDVAVKALEVAPDLARELMMPAQKITEIKVLQTNGMFAGSAANGESGATPGAVGMMSPILKTIMEAGAAYPLMRELMTFGKVDGQVLTDKAREVIAQVAPMLSSDDAQKALAERATPPAVVESAAAEE</sequence>
<keyword evidence="11" id="KW-1185">Reference proteome</keyword>
<dbReference type="SMART" id="SM00244">
    <property type="entry name" value="PHB"/>
    <property type="match status" value="1"/>
</dbReference>
<dbReference type="Gene3D" id="3.30.479.30">
    <property type="entry name" value="Band 7 domain"/>
    <property type="match status" value="1"/>
</dbReference>
<dbReference type="InterPro" id="IPR001107">
    <property type="entry name" value="Band_7"/>
</dbReference>
<protein>
    <submittedName>
        <fullName evidence="10">TolA protein</fullName>
    </submittedName>
</protein>
<dbReference type="Proteomes" id="UP000034883">
    <property type="component" value="Chromosome"/>
</dbReference>
<reference evidence="10 11" key="1">
    <citation type="submission" date="2015-03" db="EMBL/GenBank/DDBJ databases">
        <title>Genome assembly of Sandaracinus amylolyticus DSM 53668.</title>
        <authorList>
            <person name="Sharma G."/>
            <person name="Subramanian S."/>
        </authorList>
    </citation>
    <scope>NUCLEOTIDE SEQUENCE [LARGE SCALE GENOMIC DNA]</scope>
    <source>
        <strain evidence="10 11">DSM 53668</strain>
    </source>
</reference>
<dbReference type="KEGG" id="samy:DB32_008520"/>
<evidence type="ECO:0000256" key="3">
    <source>
        <dbReference type="ARBA" id="ARBA00007161"/>
    </source>
</evidence>
<evidence type="ECO:0000313" key="11">
    <source>
        <dbReference type="Proteomes" id="UP000034883"/>
    </source>
</evidence>
<keyword evidence="5 8" id="KW-0472">Membrane</keyword>
<keyword evidence="4" id="KW-1003">Cell membrane</keyword>
<evidence type="ECO:0000256" key="4">
    <source>
        <dbReference type="ARBA" id="ARBA00022475"/>
    </source>
</evidence>
<evidence type="ECO:0000256" key="5">
    <source>
        <dbReference type="ARBA" id="ARBA00023136"/>
    </source>
</evidence>
<dbReference type="InterPro" id="IPR027705">
    <property type="entry name" value="Flotillin_fam"/>
</dbReference>
<keyword evidence="8" id="KW-0812">Transmembrane</keyword>
<comment type="subcellular location">
    <subcellularLocation>
        <location evidence="2">Cell membrane</location>
    </subcellularLocation>
    <subcellularLocation>
        <location evidence="1">Membrane</location>
        <topology evidence="1">Single-pass membrane protein</topology>
    </subcellularLocation>
</comment>
<dbReference type="InterPro" id="IPR031905">
    <property type="entry name" value="Flotillin_C"/>
</dbReference>
<feature type="domain" description="Band 7" evidence="9">
    <location>
        <begin position="22"/>
        <end position="200"/>
    </location>
</feature>
<dbReference type="EMBL" id="CP011125">
    <property type="protein sequence ID" value="AKF11371.1"/>
    <property type="molecule type" value="Genomic_DNA"/>
</dbReference>
<dbReference type="STRING" id="927083.DB32_008520"/>
<dbReference type="PANTHER" id="PTHR13806">
    <property type="entry name" value="FLOTILLIN-RELATED"/>
    <property type="match status" value="1"/>
</dbReference>
<keyword evidence="8" id="KW-1133">Transmembrane helix</keyword>
<feature type="coiled-coil region" evidence="6">
    <location>
        <begin position="433"/>
        <end position="493"/>
    </location>
</feature>
<feature type="transmembrane region" description="Helical" evidence="8">
    <location>
        <begin position="6"/>
        <end position="24"/>
    </location>
</feature>
<evidence type="ECO:0000256" key="1">
    <source>
        <dbReference type="ARBA" id="ARBA00004167"/>
    </source>
</evidence>